<feature type="region of interest" description="Disordered" evidence="1">
    <location>
        <begin position="77"/>
        <end position="97"/>
    </location>
</feature>
<evidence type="ECO:0000256" key="1">
    <source>
        <dbReference type="SAM" id="MobiDB-lite"/>
    </source>
</evidence>
<accession>A0A0S4LIU3</accession>
<feature type="compositionally biased region" description="Low complexity" evidence="1">
    <location>
        <begin position="77"/>
        <end position="89"/>
    </location>
</feature>
<dbReference type="InterPro" id="IPR036736">
    <property type="entry name" value="ACP-like_sf"/>
</dbReference>
<organism evidence="3 4">
    <name type="scientific">Candidatus Nitrospira nitrosa</name>
    <dbReference type="NCBI Taxonomy" id="1742972"/>
    <lineage>
        <taxon>Bacteria</taxon>
        <taxon>Pseudomonadati</taxon>
        <taxon>Nitrospirota</taxon>
        <taxon>Nitrospiria</taxon>
        <taxon>Nitrospirales</taxon>
        <taxon>Nitrospiraceae</taxon>
        <taxon>Nitrospira</taxon>
    </lineage>
</organism>
<dbReference type="STRING" id="1742972.COMA1_30086"/>
<keyword evidence="4" id="KW-1185">Reference proteome</keyword>
<evidence type="ECO:0000313" key="4">
    <source>
        <dbReference type="Proteomes" id="UP000199032"/>
    </source>
</evidence>
<gene>
    <name evidence="3" type="ORF">COMA1_30086</name>
</gene>
<dbReference type="Gene3D" id="1.10.1200.10">
    <property type="entry name" value="ACP-like"/>
    <property type="match status" value="1"/>
</dbReference>
<dbReference type="Pfam" id="PF00550">
    <property type="entry name" value="PP-binding"/>
    <property type="match status" value="1"/>
</dbReference>
<dbReference type="EMBL" id="CZQA01000009">
    <property type="protein sequence ID" value="CUS36496.1"/>
    <property type="molecule type" value="Genomic_DNA"/>
</dbReference>
<sequence>MVQTIRTFVVDNYLFGEEGKLNDDDSFMETGIIDSTGILELVRFLESTYGIKVKDEELIPDNLDSVSKIVSFILVKQSASPQSAPESSSRLTRETRP</sequence>
<feature type="domain" description="Carrier" evidence="2">
    <location>
        <begin position="1"/>
        <end position="77"/>
    </location>
</feature>
<evidence type="ECO:0000259" key="2">
    <source>
        <dbReference type="PROSITE" id="PS50075"/>
    </source>
</evidence>
<dbReference type="InterPro" id="IPR009081">
    <property type="entry name" value="PP-bd_ACP"/>
</dbReference>
<dbReference type="RefSeq" id="WP_090749054.1">
    <property type="nucleotide sequence ID" value="NZ_CZQA01000009.1"/>
</dbReference>
<dbReference type="SUPFAM" id="SSF47336">
    <property type="entry name" value="ACP-like"/>
    <property type="match status" value="1"/>
</dbReference>
<evidence type="ECO:0000313" key="3">
    <source>
        <dbReference type="EMBL" id="CUS36496.1"/>
    </source>
</evidence>
<dbReference type="PROSITE" id="PS50075">
    <property type="entry name" value="CARRIER"/>
    <property type="match status" value="1"/>
</dbReference>
<dbReference type="AlphaFoldDB" id="A0A0S4LIU3"/>
<protein>
    <recommendedName>
        <fullName evidence="2">Carrier domain-containing protein</fullName>
    </recommendedName>
</protein>
<reference evidence="3 4" key="1">
    <citation type="submission" date="2015-10" db="EMBL/GenBank/DDBJ databases">
        <authorList>
            <person name="Gilbert D.G."/>
        </authorList>
    </citation>
    <scope>NUCLEOTIDE SEQUENCE [LARGE SCALE GENOMIC DNA]</scope>
    <source>
        <strain evidence="3">COMA1</strain>
    </source>
</reference>
<dbReference type="OrthoDB" id="2625323at2"/>
<dbReference type="Proteomes" id="UP000199032">
    <property type="component" value="Unassembled WGS sequence"/>
</dbReference>
<name>A0A0S4LIU3_9BACT</name>
<proteinExistence type="predicted"/>